<dbReference type="InterPro" id="IPR001910">
    <property type="entry name" value="Inosine/uridine_hydrolase_dom"/>
</dbReference>
<reference evidence="4 5" key="1">
    <citation type="submission" date="2018-08" db="EMBL/GenBank/DDBJ databases">
        <title>Recombination of ecologically and evolutionarily significant loci maintains genetic cohesion in the Pseudomonas syringae species complex.</title>
        <authorList>
            <person name="Dillon M."/>
            <person name="Thakur S."/>
            <person name="Almeida R.N.D."/>
            <person name="Weir B.S."/>
            <person name="Guttman D.S."/>
        </authorList>
    </citation>
    <scope>NUCLEOTIDE SEQUENCE [LARGE SCALE GENOMIC DNA]</scope>
    <source>
        <strain evidence="4 5">ICMP 2788</strain>
    </source>
</reference>
<dbReference type="PANTHER" id="PTHR12304:SF4">
    <property type="entry name" value="URIDINE NUCLEOSIDASE"/>
    <property type="match status" value="1"/>
</dbReference>
<accession>A0A3M3U3Q2</accession>
<gene>
    <name evidence="4" type="ORF">ALQ44_04201</name>
</gene>
<evidence type="ECO:0000313" key="5">
    <source>
        <dbReference type="Proteomes" id="UP000276886"/>
    </source>
</evidence>
<evidence type="ECO:0000313" key="4">
    <source>
        <dbReference type="EMBL" id="RMO27736.1"/>
    </source>
</evidence>
<dbReference type="Gene3D" id="3.90.245.10">
    <property type="entry name" value="Ribonucleoside hydrolase-like"/>
    <property type="match status" value="1"/>
</dbReference>
<dbReference type="PANTHER" id="PTHR12304">
    <property type="entry name" value="INOSINE-URIDINE PREFERRING NUCLEOSIDE HYDROLASE"/>
    <property type="match status" value="1"/>
</dbReference>
<dbReference type="PROSITE" id="PS01247">
    <property type="entry name" value="IUNH"/>
    <property type="match status" value="1"/>
</dbReference>
<dbReference type="GO" id="GO:0006152">
    <property type="term" value="P:purine nucleoside catabolic process"/>
    <property type="evidence" value="ECO:0007669"/>
    <property type="project" value="TreeGrafter"/>
</dbReference>
<dbReference type="InterPro" id="IPR036452">
    <property type="entry name" value="Ribo_hydro-like"/>
</dbReference>
<dbReference type="AlphaFoldDB" id="A0A3M3U3Q2"/>
<dbReference type="InterPro" id="IPR015910">
    <property type="entry name" value="I/U_nuclsd_hydro_CS"/>
</dbReference>
<dbReference type="GO" id="GO:0005829">
    <property type="term" value="C:cytosol"/>
    <property type="evidence" value="ECO:0007669"/>
    <property type="project" value="TreeGrafter"/>
</dbReference>
<dbReference type="GO" id="GO:0045437">
    <property type="term" value="F:uridine nucleosidase activity"/>
    <property type="evidence" value="ECO:0007669"/>
    <property type="project" value="UniProtKB-ARBA"/>
</dbReference>
<proteinExistence type="predicted"/>
<feature type="domain" description="Inosine/uridine-preferring nucleoside hydrolase" evidence="3">
    <location>
        <begin position="81"/>
        <end position="379"/>
    </location>
</feature>
<keyword evidence="2" id="KW-0326">Glycosidase</keyword>
<keyword evidence="1 4" id="KW-0378">Hydrolase</keyword>
<dbReference type="CDD" id="cd02651">
    <property type="entry name" value="nuc_hydro_IU_UC_XIUA"/>
    <property type="match status" value="1"/>
</dbReference>
<dbReference type="Pfam" id="PF01156">
    <property type="entry name" value="IU_nuc_hydro"/>
    <property type="match status" value="1"/>
</dbReference>
<dbReference type="SUPFAM" id="SSF53590">
    <property type="entry name" value="Nucleoside hydrolase"/>
    <property type="match status" value="1"/>
</dbReference>
<protein>
    <submittedName>
        <fullName evidence="4">Inosine/uridine-preferring nucleoside hydrolase</fullName>
    </submittedName>
</protein>
<evidence type="ECO:0000259" key="3">
    <source>
        <dbReference type="Pfam" id="PF01156"/>
    </source>
</evidence>
<dbReference type="InterPro" id="IPR023186">
    <property type="entry name" value="IUNH"/>
</dbReference>
<sequence length="389" mass="42196">MRESDQNAHLQHVESSATPAGPRLFLPCLTFARRLFAKSLVIQEREFHMTLIQFSRQFIRGALLLSILGTAAVQAAEKRDLIIDTDPGADDVVALLLALASPEELNVMAITTVAGNVRLDKTSRNARLAREWAGREEVPVYAGAPKPLVRTPIYAENVHGQEGLPGVPVHEPAKGLAEGNAVDYLIRTLSKAKPHSITIAMLGPQTNLALALVQAPEITQGIKEVVVMGGAHFNGGNITPVAEFNLFADPHAAQIVLASGVKLTYVPLDVTHKILTSEQRLKQIAALGNNAGKLVDGILNEYVKLDMEHYGLPGGPVHDASVIAWLLKPELFSGRQINVAVDTREGIGFGQTVADWYGTLKQPQNVFWVENGDAQGFFDLLTERLARLK</sequence>
<evidence type="ECO:0000256" key="1">
    <source>
        <dbReference type="ARBA" id="ARBA00022801"/>
    </source>
</evidence>
<dbReference type="Proteomes" id="UP000276886">
    <property type="component" value="Unassembled WGS sequence"/>
</dbReference>
<organism evidence="4 5">
    <name type="scientific">Pseudomonas syringae pv. pisi</name>
    <dbReference type="NCBI Taxonomy" id="59510"/>
    <lineage>
        <taxon>Bacteria</taxon>
        <taxon>Pseudomonadati</taxon>
        <taxon>Pseudomonadota</taxon>
        <taxon>Gammaproteobacteria</taxon>
        <taxon>Pseudomonadales</taxon>
        <taxon>Pseudomonadaceae</taxon>
        <taxon>Pseudomonas</taxon>
        <taxon>Pseudomonas syringae</taxon>
    </lineage>
</organism>
<evidence type="ECO:0000256" key="2">
    <source>
        <dbReference type="ARBA" id="ARBA00023295"/>
    </source>
</evidence>
<dbReference type="EMBL" id="RBPQ01000134">
    <property type="protein sequence ID" value="RMO27736.1"/>
    <property type="molecule type" value="Genomic_DNA"/>
</dbReference>
<dbReference type="GO" id="GO:0008477">
    <property type="term" value="F:purine nucleosidase activity"/>
    <property type="evidence" value="ECO:0007669"/>
    <property type="project" value="TreeGrafter"/>
</dbReference>
<comment type="caution">
    <text evidence="4">The sequence shown here is derived from an EMBL/GenBank/DDBJ whole genome shotgun (WGS) entry which is preliminary data.</text>
</comment>
<name>A0A3M3U3Q2_PSESJ</name>